<dbReference type="AlphaFoldDB" id="A0A7D5GUN9"/>
<protein>
    <submittedName>
        <fullName evidence="1">Uncharacterized protein</fullName>
    </submittedName>
</protein>
<evidence type="ECO:0000313" key="1">
    <source>
        <dbReference type="EMBL" id="QLG50246.1"/>
    </source>
</evidence>
<evidence type="ECO:0000313" key="2">
    <source>
        <dbReference type="Proteomes" id="UP000509241"/>
    </source>
</evidence>
<gene>
    <name evidence="1" type="ORF">HYG82_16025</name>
</gene>
<dbReference type="KEGG" id="haly:HYG82_16025"/>
<accession>A0A7D5GUN9</accession>
<name>A0A7D5GUN9_9EURY</name>
<keyword evidence="2" id="KW-1185">Reference proteome</keyword>
<dbReference type="RefSeq" id="WP_179262568.1">
    <property type="nucleotide sequence ID" value="NZ_CP058601.1"/>
</dbReference>
<dbReference type="OrthoDB" id="377522at2157"/>
<sequence>MTNGPDHPIRVRLEEVLADVWILDGEIIQPLSLEPAIQNLEETIEVYKRIEADDSYSTEEDR</sequence>
<reference evidence="1 2" key="1">
    <citation type="submission" date="2020-07" db="EMBL/GenBank/DDBJ databases">
        <authorList>
            <person name="Cui H."/>
        </authorList>
    </citation>
    <scope>NUCLEOTIDE SEQUENCE [LARGE SCALE GENOMIC DNA]</scope>
    <source>
        <strain evidence="1 2">YPL8</strain>
    </source>
</reference>
<dbReference type="EMBL" id="CP058601">
    <property type="protein sequence ID" value="QLG50246.1"/>
    <property type="molecule type" value="Genomic_DNA"/>
</dbReference>
<dbReference type="GeneID" id="56034830"/>
<dbReference type="Proteomes" id="UP000509241">
    <property type="component" value="Chromosome"/>
</dbReference>
<proteinExistence type="predicted"/>
<organism evidence="1 2">
    <name type="scientific">Natrinema halophilum</name>
    <dbReference type="NCBI Taxonomy" id="1699371"/>
    <lineage>
        <taxon>Archaea</taxon>
        <taxon>Methanobacteriati</taxon>
        <taxon>Methanobacteriota</taxon>
        <taxon>Stenosarchaea group</taxon>
        <taxon>Halobacteria</taxon>
        <taxon>Halobacteriales</taxon>
        <taxon>Natrialbaceae</taxon>
        <taxon>Natrinema</taxon>
    </lineage>
</organism>